<name>A0A2T7PBJ9_POMCA</name>
<keyword evidence="2" id="KW-1185">Reference proteome</keyword>
<dbReference type="AlphaFoldDB" id="A0A2T7PBJ9"/>
<protein>
    <submittedName>
        <fullName evidence="1">Uncharacterized protein</fullName>
    </submittedName>
</protein>
<dbReference type="Proteomes" id="UP000245119">
    <property type="component" value="Linkage Group LG5"/>
</dbReference>
<comment type="caution">
    <text evidence="1">The sequence shown here is derived from an EMBL/GenBank/DDBJ whole genome shotgun (WGS) entry which is preliminary data.</text>
</comment>
<evidence type="ECO:0000313" key="1">
    <source>
        <dbReference type="EMBL" id="PVD30795.1"/>
    </source>
</evidence>
<sequence>MSEERGRPSHAVSQKWIVPLPRFYKPRTFSLLRVGCRPDQTEWRWMLPDTLALIGDDLEKEYIRHTGTGSNKL</sequence>
<proteinExistence type="predicted"/>
<organism evidence="1 2">
    <name type="scientific">Pomacea canaliculata</name>
    <name type="common">Golden apple snail</name>
    <dbReference type="NCBI Taxonomy" id="400727"/>
    <lineage>
        <taxon>Eukaryota</taxon>
        <taxon>Metazoa</taxon>
        <taxon>Spiralia</taxon>
        <taxon>Lophotrochozoa</taxon>
        <taxon>Mollusca</taxon>
        <taxon>Gastropoda</taxon>
        <taxon>Caenogastropoda</taxon>
        <taxon>Architaenioglossa</taxon>
        <taxon>Ampullarioidea</taxon>
        <taxon>Ampullariidae</taxon>
        <taxon>Pomacea</taxon>
    </lineage>
</organism>
<dbReference type="EMBL" id="PZQS01000005">
    <property type="protein sequence ID" value="PVD30795.1"/>
    <property type="molecule type" value="Genomic_DNA"/>
</dbReference>
<gene>
    <name evidence="1" type="ORF">C0Q70_10070</name>
</gene>
<reference evidence="1 2" key="1">
    <citation type="submission" date="2018-04" db="EMBL/GenBank/DDBJ databases">
        <title>The genome of golden apple snail Pomacea canaliculata provides insight into stress tolerance and invasive adaptation.</title>
        <authorList>
            <person name="Liu C."/>
            <person name="Liu B."/>
            <person name="Ren Y."/>
            <person name="Zhang Y."/>
            <person name="Wang H."/>
            <person name="Li S."/>
            <person name="Jiang F."/>
            <person name="Yin L."/>
            <person name="Zhang G."/>
            <person name="Qian W."/>
            <person name="Fan W."/>
        </authorList>
    </citation>
    <scope>NUCLEOTIDE SEQUENCE [LARGE SCALE GENOMIC DNA]</scope>
    <source>
        <strain evidence="1">SZHN2017</strain>
        <tissue evidence="1">Muscle</tissue>
    </source>
</reference>
<evidence type="ECO:0000313" key="2">
    <source>
        <dbReference type="Proteomes" id="UP000245119"/>
    </source>
</evidence>
<accession>A0A2T7PBJ9</accession>